<evidence type="ECO:0000313" key="3">
    <source>
        <dbReference type="Proteomes" id="UP001178148"/>
    </source>
</evidence>
<dbReference type="Proteomes" id="UP001178148">
    <property type="component" value="Unassembled WGS sequence"/>
</dbReference>
<feature type="region of interest" description="Disordered" evidence="1">
    <location>
        <begin position="338"/>
        <end position="360"/>
    </location>
</feature>
<feature type="region of interest" description="Disordered" evidence="1">
    <location>
        <begin position="184"/>
        <end position="222"/>
    </location>
</feature>
<keyword evidence="3" id="KW-1185">Reference proteome</keyword>
<protein>
    <submittedName>
        <fullName evidence="2">Uncharacterized protein</fullName>
    </submittedName>
</protein>
<evidence type="ECO:0000256" key="1">
    <source>
        <dbReference type="SAM" id="MobiDB-lite"/>
    </source>
</evidence>
<feature type="compositionally biased region" description="Polar residues" evidence="1">
    <location>
        <begin position="198"/>
        <end position="212"/>
    </location>
</feature>
<evidence type="ECO:0000313" key="2">
    <source>
        <dbReference type="EMBL" id="MDP0589833.1"/>
    </source>
</evidence>
<gene>
    <name evidence="2" type="ORF">QS748_11835</name>
</gene>
<accession>A0AA90NXT1</accession>
<sequence length="699" mass="80387">MQYIANTLRKYTTTYVLFVILSTFISEKTLAEPVSITIDDCRKIYAYLKNIHVDIRKEDHPVELVKHIHHVSKNIFIKKRHKQKAITLKELQNIFSNTDTPPSLPTGTVLPYRHMGYTWTYTAKRNTTKKCILTLNFFLEILQKTEEEGCAKMHMALNLFMRTPHLQRFITQIKAECMTHTSIASTPSVEQGHPQVDTGDSQYGNTSENNPQHAHRPDQQQENFITSPAYSIPATLNMEQDHTNTSSPTIACTEKTTETQPLRLDLSSTAEKYASLKTTTKELSQQIGAYDKEQHEKTLNQNKSNENNCFFGDIPKSLAEDISILDIGYQNENKIPVSCPESKCTPPQSADTPTRKHKENTHRDDFIKQHYTVEATKPDKTDNNISSHPCYKISIHSHDDKKSFRIMTTEVKLANTKNDIDRTELDFFFAPHQPQPEPEKNHYSQLRTLLPKMTYIQKTAVFAKCDDQNTETAFIVRIKKDGQCLKEIMHTCINRNSHPEGRVQCSSIIPVRCTTTHLKTQNTETSQLPQHVHTLEPHSKLNKQFLINKYTVICTATENDLRNQFTIPPYSADRDTAYQNTHTEKLFDSHKNYLSIAQMTCTRTSCNNQTNNSDYSCPNKNDDDDMDYTKTTNQDIIDTDFITTADQYKIDDKDTDVNCKTTVNILEPLINIIYFLPLNANNQQDVKDAMRFLYENSEK</sequence>
<dbReference type="EMBL" id="JASXSV010000021">
    <property type="protein sequence ID" value="MDP0589833.1"/>
    <property type="molecule type" value="Genomic_DNA"/>
</dbReference>
<proteinExistence type="predicted"/>
<dbReference type="AlphaFoldDB" id="A0AA90NXT1"/>
<organism evidence="2 3">
    <name type="scientific">Candidatus Endonucleibacter bathymodioli</name>
    <dbReference type="NCBI Taxonomy" id="539814"/>
    <lineage>
        <taxon>Bacteria</taxon>
        <taxon>Pseudomonadati</taxon>
        <taxon>Pseudomonadota</taxon>
        <taxon>Gammaproteobacteria</taxon>
        <taxon>Oceanospirillales</taxon>
        <taxon>Endozoicomonadaceae</taxon>
        <taxon>Candidatus Endonucleibacter</taxon>
    </lineage>
</organism>
<name>A0AA90NXT1_9GAMM</name>
<comment type="caution">
    <text evidence="2">The sequence shown here is derived from an EMBL/GenBank/DDBJ whole genome shotgun (WGS) entry which is preliminary data.</text>
</comment>
<reference evidence="2 3" key="1">
    <citation type="journal article" date="2023" name="bioRxiv">
        <title>An intranuclear bacterial parasite of deep-sea mussels expresses apoptosis inhibitors acquired from its host.</title>
        <authorList>
            <person name="Gonzalez Porras M.A."/>
            <person name="Assie A."/>
            <person name="Tietjen M."/>
            <person name="Violette M."/>
            <person name="Kleiner M."/>
            <person name="Gruber-Vodicka H."/>
            <person name="Dubilier N."/>
            <person name="Leisch N."/>
        </authorList>
    </citation>
    <scope>NUCLEOTIDE SEQUENCE [LARGE SCALE GENOMIC DNA]</scope>
    <source>
        <strain evidence="2">IAP13</strain>
    </source>
</reference>